<reference evidence="2 3" key="1">
    <citation type="journal article" date="2012" name="Stand. Genomic Sci.">
        <title>Complete genome sequence of Halopiger xanaduensis type strain (SH-6(T)).</title>
        <authorList>
            <person name="Anderson I."/>
            <person name="Tindall B.J."/>
            <person name="Rohde M."/>
            <person name="Lucas S."/>
            <person name="Han J."/>
            <person name="Lapidus A."/>
            <person name="Cheng J.F."/>
            <person name="Goodwin L."/>
            <person name="Pitluck S."/>
            <person name="Peters L."/>
            <person name="Pati A."/>
            <person name="Mikhailova N."/>
            <person name="Pagani I."/>
            <person name="Teshima H."/>
            <person name="Han C."/>
            <person name="Tapia R."/>
            <person name="Land M."/>
            <person name="Woyke T."/>
            <person name="Klenk H.P."/>
            <person name="Kyrpides N."/>
            <person name="Ivanova N."/>
        </authorList>
    </citation>
    <scope>NUCLEOTIDE SEQUENCE [LARGE SCALE GENOMIC DNA]</scope>
    <source>
        <strain evidence="3">DSM 18323 / JCM 14033 / SH-6</strain>
    </source>
</reference>
<proteinExistence type="predicted"/>
<keyword evidence="3" id="KW-1185">Reference proteome</keyword>
<organism evidence="2 3">
    <name type="scientific">Halopiger xanaduensis (strain DSM 18323 / JCM 14033 / SH-6)</name>
    <dbReference type="NCBI Taxonomy" id="797210"/>
    <lineage>
        <taxon>Archaea</taxon>
        <taxon>Methanobacteriati</taxon>
        <taxon>Methanobacteriota</taxon>
        <taxon>Stenosarchaea group</taxon>
        <taxon>Halobacteria</taxon>
        <taxon>Halobacteriales</taxon>
        <taxon>Natrialbaceae</taxon>
        <taxon>Halopiger</taxon>
    </lineage>
</organism>
<feature type="region of interest" description="Disordered" evidence="1">
    <location>
        <begin position="1"/>
        <end position="22"/>
    </location>
</feature>
<sequence>MSDDNTQHGTIPTENDLAADPPTCSTCEIEMELRNEGTMKTIPVIGREVEFRQFNCPRCGQGARFERSAPDEEWTRSIQ</sequence>
<dbReference type="AlphaFoldDB" id="F8D2V4"/>
<gene>
    <name evidence="2" type="ordered locus">Halxa_1464</name>
</gene>
<protein>
    <submittedName>
        <fullName evidence="2">Uncharacterized protein</fullName>
    </submittedName>
</protein>
<dbReference type="Proteomes" id="UP000006794">
    <property type="component" value="Chromosome"/>
</dbReference>
<name>F8D2V4_HALXS</name>
<accession>F8D2V4</accession>
<dbReference type="GeneID" id="10796434"/>
<evidence type="ECO:0000313" key="3">
    <source>
        <dbReference type="Proteomes" id="UP000006794"/>
    </source>
</evidence>
<evidence type="ECO:0000256" key="1">
    <source>
        <dbReference type="SAM" id="MobiDB-lite"/>
    </source>
</evidence>
<dbReference type="RefSeq" id="WP_013878992.1">
    <property type="nucleotide sequence ID" value="NC_015666.1"/>
</dbReference>
<dbReference type="KEGG" id="hxa:Halxa_1464"/>
<dbReference type="eggNOG" id="arCOG11854">
    <property type="taxonomic scope" value="Archaea"/>
</dbReference>
<dbReference type="HOGENOM" id="CLU_2597644_0_0_2"/>
<dbReference type="EMBL" id="CP002839">
    <property type="protein sequence ID" value="AEH36097.1"/>
    <property type="molecule type" value="Genomic_DNA"/>
</dbReference>
<evidence type="ECO:0000313" key="2">
    <source>
        <dbReference type="EMBL" id="AEH36097.1"/>
    </source>
</evidence>